<protein>
    <submittedName>
        <fullName evidence="1">Uncharacterized protein</fullName>
    </submittedName>
</protein>
<dbReference type="OrthoDB" id="10303281at2759"/>
<sequence>MEKLDAITLRLQENELELELAKERMNLFGCVDLAGRNTHDAQVERYCCRETPITVENLSKDVIDSRGRAYLWMVVTGDNGILGRSVAHTSECSRAILIVEAPPSSDLGREVSYSDELRTSDPLLEVKRVQRPLDKILREWLSYSVRNSVAQQIEHLHGLSYFLIKIWEKGEAVDPHWLDDASFFALFDSISEVEAAPSSPELASWRVRALVCLWMVSFLAGLPFNPARSARAYHMALVSLGQAGWLSCLLLALCLHEKRCSDTLLHELERWEKGGAKLDLECLSYLSWRLDWRDADGGMKLRLKEVIDRCFDGGRLACKFSCLTVWRSGLGGSFRGRLESIIGNKDTCDEVRASALLAWSECRDLVSWGRIVQDTMEVRLECACVQYCGLLCLGRDMTPLHPTVLTAFQRHIHNPSIVSIITTNASAFDWASVLHSEEASLDAASICLLANLCLRACVVHGQDTPVLSSILSLLGRLCGLSPALPDRIRACLPEGLLDKIRETPGVEDFLVMETKR</sequence>
<name>A0A7J6NDP4_PEROL</name>
<evidence type="ECO:0000313" key="1">
    <source>
        <dbReference type="EMBL" id="KAF4682003.1"/>
    </source>
</evidence>
<evidence type="ECO:0000313" key="2">
    <source>
        <dbReference type="Proteomes" id="UP000541610"/>
    </source>
</evidence>
<proteinExistence type="predicted"/>
<reference evidence="1 2" key="1">
    <citation type="submission" date="2020-04" db="EMBL/GenBank/DDBJ databases">
        <title>Perkinsus olseni comparative genomics.</title>
        <authorList>
            <person name="Bogema D.R."/>
        </authorList>
    </citation>
    <scope>NUCLEOTIDE SEQUENCE [LARGE SCALE GENOMIC DNA]</scope>
    <source>
        <strain evidence="1">00978-12</strain>
    </source>
</reference>
<dbReference type="AlphaFoldDB" id="A0A7J6NDP4"/>
<comment type="caution">
    <text evidence="1">The sequence shown here is derived from an EMBL/GenBank/DDBJ whole genome shotgun (WGS) entry which is preliminary data.</text>
</comment>
<dbReference type="Proteomes" id="UP000541610">
    <property type="component" value="Unassembled WGS sequence"/>
</dbReference>
<organism evidence="1 2">
    <name type="scientific">Perkinsus olseni</name>
    <name type="common">Perkinsus atlanticus</name>
    <dbReference type="NCBI Taxonomy" id="32597"/>
    <lineage>
        <taxon>Eukaryota</taxon>
        <taxon>Sar</taxon>
        <taxon>Alveolata</taxon>
        <taxon>Perkinsozoa</taxon>
        <taxon>Perkinsea</taxon>
        <taxon>Perkinsida</taxon>
        <taxon>Perkinsidae</taxon>
        <taxon>Perkinsus</taxon>
    </lineage>
</organism>
<gene>
    <name evidence="1" type="ORF">FOZ60_011235</name>
</gene>
<dbReference type="EMBL" id="JABANP010000466">
    <property type="protein sequence ID" value="KAF4682003.1"/>
    <property type="molecule type" value="Genomic_DNA"/>
</dbReference>
<accession>A0A7J6NDP4</accession>